<dbReference type="InterPro" id="IPR029059">
    <property type="entry name" value="AB_hydrolase_5"/>
</dbReference>
<dbReference type="AlphaFoldDB" id="A0A9W3BKS1"/>
<proteinExistence type="predicted"/>
<gene>
    <name evidence="4 5 6" type="primary">LOC106051586</name>
</gene>
<dbReference type="Gene3D" id="3.40.50.1820">
    <property type="entry name" value="alpha/beta hydrolase"/>
    <property type="match status" value="1"/>
</dbReference>
<evidence type="ECO:0000256" key="1">
    <source>
        <dbReference type="SAM" id="SignalP"/>
    </source>
</evidence>
<evidence type="ECO:0000313" key="6">
    <source>
        <dbReference type="RefSeq" id="XP_055900137.1"/>
    </source>
</evidence>
<feature type="chain" id="PRO_5044703066" evidence="1">
    <location>
        <begin position="20"/>
        <end position="481"/>
    </location>
</feature>
<keyword evidence="1" id="KW-0732">Signal</keyword>
<dbReference type="GeneID" id="106051586"/>
<dbReference type="OrthoDB" id="188124at2759"/>
<dbReference type="InterPro" id="IPR029058">
    <property type="entry name" value="AB_hydrolase_fold"/>
</dbReference>
<evidence type="ECO:0000313" key="3">
    <source>
        <dbReference type="Proteomes" id="UP001165740"/>
    </source>
</evidence>
<reference evidence="4 5" key="1">
    <citation type="submission" date="2025-04" db="UniProtKB">
        <authorList>
            <consortium name="RefSeq"/>
        </authorList>
    </citation>
    <scope>IDENTIFICATION</scope>
</reference>
<protein>
    <submittedName>
        <fullName evidence="4 5">Uncharacterized protein LOC106051586 isoform X1</fullName>
    </submittedName>
</protein>
<dbReference type="RefSeq" id="XP_055900135.1">
    <property type="nucleotide sequence ID" value="XM_056044160.1"/>
</dbReference>
<evidence type="ECO:0000313" key="4">
    <source>
        <dbReference type="RefSeq" id="XP_055900135.1"/>
    </source>
</evidence>
<dbReference type="GO" id="GO:0016787">
    <property type="term" value="F:hydrolase activity"/>
    <property type="evidence" value="ECO:0007669"/>
    <property type="project" value="InterPro"/>
</dbReference>
<evidence type="ECO:0000259" key="2">
    <source>
        <dbReference type="Pfam" id="PF12695"/>
    </source>
</evidence>
<dbReference type="RefSeq" id="XP_055900137.1">
    <property type="nucleotide sequence ID" value="XM_056044162.1"/>
</dbReference>
<evidence type="ECO:0000313" key="5">
    <source>
        <dbReference type="RefSeq" id="XP_055900136.1"/>
    </source>
</evidence>
<dbReference type="Proteomes" id="UP001165740">
    <property type="component" value="Chromosome 10"/>
</dbReference>
<keyword evidence="3" id="KW-1185">Reference proteome</keyword>
<feature type="domain" description="Alpha/beta hydrolase fold-5" evidence="2">
    <location>
        <begin position="37"/>
        <end position="198"/>
    </location>
</feature>
<dbReference type="RefSeq" id="XP_055900136.1">
    <property type="nucleotide sequence ID" value="XM_056044161.1"/>
</dbReference>
<dbReference type="Pfam" id="PF12695">
    <property type="entry name" value="Abhydrolase_5"/>
    <property type="match status" value="1"/>
</dbReference>
<feature type="signal peptide" evidence="1">
    <location>
        <begin position="1"/>
        <end position="19"/>
    </location>
</feature>
<dbReference type="OMA" id="DVIMKPA"/>
<accession>A0A9W3BKS1</accession>
<dbReference type="SUPFAM" id="SSF53474">
    <property type="entry name" value="alpha/beta-Hydrolases"/>
    <property type="match status" value="1"/>
</dbReference>
<sequence>MLILLGLAFLLSLSSPGDAVTSLIVPPIRPSGEEAAVIFIPGANIKGEAYLKTAAAIQNVSPLRLWVALTGNYSLETPNPVELPKAVENAIRQLSKAGMKGDNYTGIAHSLGGVFLSTYAKKSQLKAVVLLGSYLSRETSFKDYPLPVLTLSGELDGQARITRIAVEYKKLQDIIKTPDAVFRYPVVNIPKINHAQFASGVMPPAVTKYDLTPEVTEDVAHVLIGKQVSNFLTVTFDGPSAMDVLEAKEAIVDSFVDSGKRFEPLLFVKSMDEVPILLSSPWSILCQEVMAGELAPKIKVDNLVAPTETIFVVSFPSIAKNSTDLVVKTKSFIQYDSNPLDISTTPESPQEVDVKCKSYEAIQSALNVSASLTAANTTCRDLNELALNIAYLNSRSEAQQRYKSKGRPLTFQDDVTYKSGFEWAENPLKLVEDDSGLHVQSVALRVPLHSPVFPGDFYCKVISPYRAMEWINVDSLRAHKP</sequence>
<organism evidence="3 4">
    <name type="scientific">Biomphalaria glabrata</name>
    <name type="common">Bloodfluke planorb</name>
    <name type="synonym">Freshwater snail</name>
    <dbReference type="NCBI Taxonomy" id="6526"/>
    <lineage>
        <taxon>Eukaryota</taxon>
        <taxon>Metazoa</taxon>
        <taxon>Spiralia</taxon>
        <taxon>Lophotrochozoa</taxon>
        <taxon>Mollusca</taxon>
        <taxon>Gastropoda</taxon>
        <taxon>Heterobranchia</taxon>
        <taxon>Euthyneura</taxon>
        <taxon>Panpulmonata</taxon>
        <taxon>Hygrophila</taxon>
        <taxon>Lymnaeoidea</taxon>
        <taxon>Planorbidae</taxon>
        <taxon>Biomphalaria</taxon>
    </lineage>
</organism>
<name>A0A9W3BKS1_BIOGL</name>